<evidence type="ECO:0000256" key="3">
    <source>
        <dbReference type="ARBA" id="ARBA00022679"/>
    </source>
</evidence>
<organism evidence="6 7">
    <name type="scientific">Sphingoaurantiacus capsulatus</name>
    <dbReference type="NCBI Taxonomy" id="1771310"/>
    <lineage>
        <taxon>Bacteria</taxon>
        <taxon>Pseudomonadati</taxon>
        <taxon>Pseudomonadota</taxon>
        <taxon>Alphaproteobacteria</taxon>
        <taxon>Sphingomonadales</taxon>
        <taxon>Sphingosinicellaceae</taxon>
        <taxon>Sphingoaurantiacus</taxon>
    </lineage>
</organism>
<dbReference type="Pfam" id="PF02801">
    <property type="entry name" value="Ketoacyl-synt_C"/>
    <property type="match status" value="1"/>
</dbReference>
<dbReference type="InterPro" id="IPR014031">
    <property type="entry name" value="Ketoacyl_synth_C"/>
</dbReference>
<comment type="similarity">
    <text evidence="2 4">Belongs to the thiolase-like superfamily. Beta-ketoacyl-ACP synthases family.</text>
</comment>
<accession>A0ABV7XB63</accession>
<evidence type="ECO:0000313" key="6">
    <source>
        <dbReference type="EMBL" id="MFC3712938.1"/>
    </source>
</evidence>
<protein>
    <submittedName>
        <fullName evidence="6">Beta-ketoacyl-[acyl-carrier-protein] synthase family protein</fullName>
    </submittedName>
</protein>
<dbReference type="InterPro" id="IPR000794">
    <property type="entry name" value="Beta-ketoacyl_synthase"/>
</dbReference>
<dbReference type="CDD" id="cd00834">
    <property type="entry name" value="KAS_I_II"/>
    <property type="match status" value="1"/>
</dbReference>
<comment type="pathway">
    <text evidence="1">Lipid metabolism; fatty acid biosynthesis.</text>
</comment>
<dbReference type="Proteomes" id="UP001595615">
    <property type="component" value="Unassembled WGS sequence"/>
</dbReference>
<proteinExistence type="inferred from homology"/>
<sequence>MALDVAITGMGVISALGQSPGELYDRLAADELAITQVPWTVDDPDRFEWWAPVTGFDPSKWMDERTIAGSDPFAQQSIAAASEALKAAGIDKLAPLRTAIVLGTAKNGTQSLERAQYDVDRLGREGVSGKLMIRVWPNMAASQVAMHWKLHGPCLTLSTACASSLDAVGLGARLIASGQADVAIVGGTEGGLAFETDDGFVPASAYSRYAYGMGGNITDPRKACQPFDRGRAGMVFGEGTGIFILESAAHAAKRGATPLAWVQGWGTAADSFHPSTPDPTGDWERLAMEIALKEAGVGPEAIDALAAHGTGTPKGDLAEIAAANTLYGKHAPNVSVMSIKGTLGHPTGAAGAIGLAVGLEGMARGEVIHTGGTHDPEPSIAFDLVLDKPRKKTVGWLQANAFGFGGQNASLVVSARQARHR</sequence>
<dbReference type="RefSeq" id="WP_380860801.1">
    <property type="nucleotide sequence ID" value="NZ_JBHRXV010000009.1"/>
</dbReference>
<dbReference type="InterPro" id="IPR020841">
    <property type="entry name" value="PKS_Beta-ketoAc_synthase_dom"/>
</dbReference>
<evidence type="ECO:0000259" key="5">
    <source>
        <dbReference type="PROSITE" id="PS52004"/>
    </source>
</evidence>
<dbReference type="PANTHER" id="PTHR11712:SF336">
    <property type="entry name" value="3-OXOACYL-[ACYL-CARRIER-PROTEIN] SYNTHASE, MITOCHONDRIAL"/>
    <property type="match status" value="1"/>
</dbReference>
<reference evidence="7" key="1">
    <citation type="journal article" date="2019" name="Int. J. Syst. Evol. Microbiol.">
        <title>The Global Catalogue of Microorganisms (GCM) 10K type strain sequencing project: providing services to taxonomists for standard genome sequencing and annotation.</title>
        <authorList>
            <consortium name="The Broad Institute Genomics Platform"/>
            <consortium name="The Broad Institute Genome Sequencing Center for Infectious Disease"/>
            <person name="Wu L."/>
            <person name="Ma J."/>
        </authorList>
    </citation>
    <scope>NUCLEOTIDE SEQUENCE [LARGE SCALE GENOMIC DNA]</scope>
    <source>
        <strain evidence="7">KCTC 42644</strain>
    </source>
</reference>
<dbReference type="SMART" id="SM00825">
    <property type="entry name" value="PKS_KS"/>
    <property type="match status" value="1"/>
</dbReference>
<dbReference type="Gene3D" id="3.40.47.10">
    <property type="match status" value="2"/>
</dbReference>
<dbReference type="PROSITE" id="PS00606">
    <property type="entry name" value="KS3_1"/>
    <property type="match status" value="1"/>
</dbReference>
<dbReference type="InterPro" id="IPR016039">
    <property type="entry name" value="Thiolase-like"/>
</dbReference>
<feature type="domain" description="Ketosynthase family 3 (KS3)" evidence="5">
    <location>
        <begin position="2"/>
        <end position="415"/>
    </location>
</feature>
<evidence type="ECO:0000256" key="2">
    <source>
        <dbReference type="ARBA" id="ARBA00008467"/>
    </source>
</evidence>
<dbReference type="PANTHER" id="PTHR11712">
    <property type="entry name" value="POLYKETIDE SYNTHASE-RELATED"/>
    <property type="match status" value="1"/>
</dbReference>
<dbReference type="InterPro" id="IPR014030">
    <property type="entry name" value="Ketoacyl_synth_N"/>
</dbReference>
<dbReference type="EMBL" id="JBHRXV010000009">
    <property type="protein sequence ID" value="MFC3712938.1"/>
    <property type="molecule type" value="Genomic_DNA"/>
</dbReference>
<dbReference type="Pfam" id="PF00109">
    <property type="entry name" value="ketoacyl-synt"/>
    <property type="match status" value="1"/>
</dbReference>
<name>A0ABV7XB63_9SPHN</name>
<gene>
    <name evidence="6" type="ORF">ACFOMD_10170</name>
</gene>
<evidence type="ECO:0000256" key="4">
    <source>
        <dbReference type="RuleBase" id="RU003694"/>
    </source>
</evidence>
<keyword evidence="7" id="KW-1185">Reference proteome</keyword>
<keyword evidence="3 4" id="KW-0808">Transferase</keyword>
<comment type="caution">
    <text evidence="6">The sequence shown here is derived from an EMBL/GenBank/DDBJ whole genome shotgun (WGS) entry which is preliminary data.</text>
</comment>
<dbReference type="InterPro" id="IPR018201">
    <property type="entry name" value="Ketoacyl_synth_AS"/>
</dbReference>
<dbReference type="SUPFAM" id="SSF53901">
    <property type="entry name" value="Thiolase-like"/>
    <property type="match status" value="2"/>
</dbReference>
<evidence type="ECO:0000313" key="7">
    <source>
        <dbReference type="Proteomes" id="UP001595615"/>
    </source>
</evidence>
<evidence type="ECO:0000256" key="1">
    <source>
        <dbReference type="ARBA" id="ARBA00005194"/>
    </source>
</evidence>
<dbReference type="PROSITE" id="PS52004">
    <property type="entry name" value="KS3_2"/>
    <property type="match status" value="1"/>
</dbReference>